<accession>A0A1H8XLL1</accession>
<dbReference type="GO" id="GO:0016810">
    <property type="term" value="F:hydrolase activity, acting on carbon-nitrogen (but not peptide) bonds"/>
    <property type="evidence" value="ECO:0007669"/>
    <property type="project" value="InterPro"/>
</dbReference>
<protein>
    <submittedName>
        <fullName evidence="2">Imidazolonepropionase</fullName>
    </submittedName>
</protein>
<dbReference type="EMBL" id="FOEF01000008">
    <property type="protein sequence ID" value="SEP40779.1"/>
    <property type="molecule type" value="Genomic_DNA"/>
</dbReference>
<organism evidence="2 3">
    <name type="scientific">Amycolatopsis saalfeldensis</name>
    <dbReference type="NCBI Taxonomy" id="394193"/>
    <lineage>
        <taxon>Bacteria</taxon>
        <taxon>Bacillati</taxon>
        <taxon>Actinomycetota</taxon>
        <taxon>Actinomycetes</taxon>
        <taxon>Pseudonocardiales</taxon>
        <taxon>Pseudonocardiaceae</taxon>
        <taxon>Amycolatopsis</taxon>
    </lineage>
</organism>
<dbReference type="AlphaFoldDB" id="A0A1H8XLL1"/>
<evidence type="ECO:0000313" key="3">
    <source>
        <dbReference type="Proteomes" id="UP000198582"/>
    </source>
</evidence>
<evidence type="ECO:0000259" key="1">
    <source>
        <dbReference type="Pfam" id="PF01979"/>
    </source>
</evidence>
<proteinExistence type="predicted"/>
<feature type="domain" description="Amidohydrolase-related" evidence="1">
    <location>
        <begin position="60"/>
        <end position="440"/>
    </location>
</feature>
<evidence type="ECO:0000313" key="2">
    <source>
        <dbReference type="EMBL" id="SEP40779.1"/>
    </source>
</evidence>
<dbReference type="SUPFAM" id="SSF51338">
    <property type="entry name" value="Composite domain of metallo-dependent hydrolases"/>
    <property type="match status" value="1"/>
</dbReference>
<dbReference type="Pfam" id="PF01979">
    <property type="entry name" value="Amidohydro_1"/>
    <property type="match status" value="1"/>
</dbReference>
<dbReference type="PANTHER" id="PTHR43135:SF3">
    <property type="entry name" value="ALPHA-D-RIBOSE 1-METHYLPHOSPHONATE 5-TRIPHOSPHATE DIPHOSPHATASE"/>
    <property type="match status" value="1"/>
</dbReference>
<dbReference type="InterPro" id="IPR011059">
    <property type="entry name" value="Metal-dep_hydrolase_composite"/>
</dbReference>
<name>A0A1H8XLL1_9PSEU</name>
<dbReference type="Proteomes" id="UP000198582">
    <property type="component" value="Unassembled WGS sequence"/>
</dbReference>
<dbReference type="InterPro" id="IPR006680">
    <property type="entry name" value="Amidohydro-rel"/>
</dbReference>
<keyword evidence="3" id="KW-1185">Reference proteome</keyword>
<dbReference type="OrthoDB" id="3514520at2"/>
<dbReference type="STRING" id="394193.SAMN04489732_10845"/>
<dbReference type="SUPFAM" id="SSF51556">
    <property type="entry name" value="Metallo-dependent hydrolases"/>
    <property type="match status" value="1"/>
</dbReference>
<dbReference type="RefSeq" id="WP_091618269.1">
    <property type="nucleotide sequence ID" value="NZ_FOEF01000008.1"/>
</dbReference>
<dbReference type="Gene3D" id="2.30.40.10">
    <property type="entry name" value="Urease, subunit C, domain 1"/>
    <property type="match status" value="1"/>
</dbReference>
<dbReference type="InterPro" id="IPR032466">
    <property type="entry name" value="Metal_Hydrolase"/>
</dbReference>
<dbReference type="InterPro" id="IPR051781">
    <property type="entry name" value="Metallo-dep_Hydrolase"/>
</dbReference>
<dbReference type="PANTHER" id="PTHR43135">
    <property type="entry name" value="ALPHA-D-RIBOSE 1-METHYLPHOSPHONATE 5-TRIPHOSPHATE DIPHOSPHATASE"/>
    <property type="match status" value="1"/>
</dbReference>
<gene>
    <name evidence="2" type="ORF">SAMN04489732_10845</name>
</gene>
<sequence length="486" mass="52903">MSTFRRHQLLTGATVIDGLSDNGVAGQAVLIGDGRIAAIGRPDEISVPADVDTVDFSGKYLIPGLLNANVHLLMSVVLETLVRYEDRYEDLIIEAAQIALKSGLTTVFDTWGPRRPLMSVRDRIDRGEVVGSRIRCAGNIIGFDGPFSGDFDARINGIGSSYFVDRVNAMWVENTGRHLMWLTPEMVGEEVREHIGRGIDFVKFASNEHGATSAGAFLQFSERTQRVIVEEAHRAGLTAQSHTSSVEGLRLSLEAGCDLIQHCNVTGPTEIPKATLEEFVERGCGAVLFPLTDKGLSILKESISDTEWTMWKAADANCRNLVESGATILMANDGGIFAPEVMREPMVKNTWNGLPEGEALGRLATGHFTWLRAMEEKGMPPIDLLRAATRNIAEAYHVDDDFGTLEAGKVADLVVLDRDPLSGAENYQSIHAVIKGGERVDLDALPERPLLTAELPGPIEEESRFKRALHHGARLPACPSCLPGSQ</sequence>
<dbReference type="Gene3D" id="3.20.20.140">
    <property type="entry name" value="Metal-dependent hydrolases"/>
    <property type="match status" value="1"/>
</dbReference>
<reference evidence="2 3" key="1">
    <citation type="submission" date="2016-10" db="EMBL/GenBank/DDBJ databases">
        <authorList>
            <person name="de Groot N.N."/>
        </authorList>
    </citation>
    <scope>NUCLEOTIDE SEQUENCE [LARGE SCALE GENOMIC DNA]</scope>
    <source>
        <strain evidence="2 3">DSM 44993</strain>
    </source>
</reference>